<dbReference type="Pfam" id="PF00510">
    <property type="entry name" value="COX3"/>
    <property type="match status" value="1"/>
</dbReference>
<feature type="transmembrane region" description="Helical" evidence="7">
    <location>
        <begin position="140"/>
        <end position="164"/>
    </location>
</feature>
<evidence type="ECO:0000256" key="5">
    <source>
        <dbReference type="ARBA" id="ARBA00023136"/>
    </source>
</evidence>
<keyword evidence="4 7" id="KW-1133">Transmembrane helix</keyword>
<feature type="domain" description="Heme-copper oxidase subunit III family profile" evidence="8">
    <location>
        <begin position="29"/>
        <end position="214"/>
    </location>
</feature>
<evidence type="ECO:0000313" key="10">
    <source>
        <dbReference type="Proteomes" id="UP000270291"/>
    </source>
</evidence>
<comment type="subcellular location">
    <subcellularLocation>
        <location evidence="6">Cell membrane</location>
        <topology evidence="6">Multi-pass membrane protein</topology>
    </subcellularLocation>
    <subcellularLocation>
        <location evidence="1">Membrane</location>
        <topology evidence="1">Multi-pass membrane protein</topology>
    </subcellularLocation>
</comment>
<feature type="transmembrane region" description="Helical" evidence="7">
    <location>
        <begin position="97"/>
        <end position="120"/>
    </location>
</feature>
<keyword evidence="5 7" id="KW-0472">Membrane</keyword>
<dbReference type="GO" id="GO:0005886">
    <property type="term" value="C:plasma membrane"/>
    <property type="evidence" value="ECO:0007669"/>
    <property type="project" value="UniProtKB-SubCell"/>
</dbReference>
<accession>A0A3R9NQB0</accession>
<dbReference type="InterPro" id="IPR035973">
    <property type="entry name" value="Cyt_c_oxidase_su3-like_sf"/>
</dbReference>
<keyword evidence="3 6" id="KW-0812">Transmembrane</keyword>
<dbReference type="InterPro" id="IPR024791">
    <property type="entry name" value="Cyt_c/ubiquinol_Oxase_su3"/>
</dbReference>
<sequence length="214" mass="24107">MSSDSERTNKVGANRPASTFQRMERVPLLLMMLYIGLAAVAALFVVLVAAYTYTRLRSGLPTSTYPLPRFFSLSTIVLLLSSYVIAQGQRLYAQDDLAGLTRCLGATLLLSSIFAGLQILGWQELHANQLFFSEEASGTFVYLISALHVAHLLGGMLFLLVLLVRTHHASRDAVRNLVFIRNPYRRLQLRMVTVYWHFIDGLWIALFAAFLFLY</sequence>
<dbReference type="InterPro" id="IPR000298">
    <property type="entry name" value="Cyt_c_oxidase-like_su3"/>
</dbReference>
<dbReference type="AlphaFoldDB" id="A0A3R9NQB0"/>
<proteinExistence type="inferred from homology"/>
<dbReference type="GO" id="GO:0004129">
    <property type="term" value="F:cytochrome-c oxidase activity"/>
    <property type="evidence" value="ECO:0007669"/>
    <property type="project" value="InterPro"/>
</dbReference>
<feature type="transmembrane region" description="Helical" evidence="7">
    <location>
        <begin position="65"/>
        <end position="85"/>
    </location>
</feature>
<evidence type="ECO:0000256" key="1">
    <source>
        <dbReference type="ARBA" id="ARBA00004141"/>
    </source>
</evidence>
<dbReference type="RefSeq" id="WP_125439752.1">
    <property type="nucleotide sequence ID" value="NZ_RWIU01000006.1"/>
</dbReference>
<evidence type="ECO:0000256" key="6">
    <source>
        <dbReference type="RuleBase" id="RU003376"/>
    </source>
</evidence>
<reference evidence="9 10" key="1">
    <citation type="submission" date="2018-12" db="EMBL/GenBank/DDBJ databases">
        <authorList>
            <person name="Feng G."/>
            <person name="Zhu H."/>
        </authorList>
    </citation>
    <scope>NUCLEOTIDE SEQUENCE [LARGE SCALE GENOMIC DNA]</scope>
    <source>
        <strain evidence="9 10">LMG 26000</strain>
    </source>
</reference>
<gene>
    <name evidence="9" type="ORF">EI293_17020</name>
</gene>
<dbReference type="Gene3D" id="1.20.120.80">
    <property type="entry name" value="Cytochrome c oxidase, subunit III, four-helix bundle"/>
    <property type="match status" value="1"/>
</dbReference>
<organism evidence="9 10">
    <name type="scientific">Hymenobacter perfusus</name>
    <dbReference type="NCBI Taxonomy" id="1236770"/>
    <lineage>
        <taxon>Bacteria</taxon>
        <taxon>Pseudomonadati</taxon>
        <taxon>Bacteroidota</taxon>
        <taxon>Cytophagia</taxon>
        <taxon>Cytophagales</taxon>
        <taxon>Hymenobacteraceae</taxon>
        <taxon>Hymenobacter</taxon>
    </lineage>
</organism>
<comment type="caution">
    <text evidence="9">The sequence shown here is derived from an EMBL/GenBank/DDBJ whole genome shotgun (WGS) entry which is preliminary data.</text>
</comment>
<dbReference type="Proteomes" id="UP000270291">
    <property type="component" value="Unassembled WGS sequence"/>
</dbReference>
<evidence type="ECO:0000256" key="3">
    <source>
        <dbReference type="ARBA" id="ARBA00022692"/>
    </source>
</evidence>
<dbReference type="EMBL" id="RWIU01000006">
    <property type="protein sequence ID" value="RSK41129.1"/>
    <property type="molecule type" value="Genomic_DNA"/>
</dbReference>
<name>A0A3R9NQB0_9BACT</name>
<evidence type="ECO:0000259" key="8">
    <source>
        <dbReference type="PROSITE" id="PS50253"/>
    </source>
</evidence>
<evidence type="ECO:0000256" key="2">
    <source>
        <dbReference type="ARBA" id="ARBA00010581"/>
    </source>
</evidence>
<feature type="transmembrane region" description="Helical" evidence="7">
    <location>
        <begin position="194"/>
        <end position="213"/>
    </location>
</feature>
<dbReference type="SUPFAM" id="SSF81452">
    <property type="entry name" value="Cytochrome c oxidase subunit III-like"/>
    <property type="match status" value="1"/>
</dbReference>
<protein>
    <submittedName>
        <fullName evidence="9">Cytochrome c oxidase subunit III</fullName>
    </submittedName>
</protein>
<keyword evidence="10" id="KW-1185">Reference proteome</keyword>
<dbReference type="PANTHER" id="PTHR11403:SF10">
    <property type="entry name" value="CYTOCHROME C OXIDASE"/>
    <property type="match status" value="1"/>
</dbReference>
<evidence type="ECO:0000256" key="4">
    <source>
        <dbReference type="ARBA" id="ARBA00022989"/>
    </source>
</evidence>
<dbReference type="PANTHER" id="PTHR11403">
    <property type="entry name" value="CYTOCHROME C OXIDASE SUBUNIT III"/>
    <property type="match status" value="1"/>
</dbReference>
<dbReference type="OrthoDB" id="9810850at2"/>
<dbReference type="GO" id="GO:0019646">
    <property type="term" value="P:aerobic electron transport chain"/>
    <property type="evidence" value="ECO:0007669"/>
    <property type="project" value="InterPro"/>
</dbReference>
<comment type="similarity">
    <text evidence="2 6">Belongs to the cytochrome c oxidase subunit 3 family.</text>
</comment>
<dbReference type="InterPro" id="IPR013833">
    <property type="entry name" value="Cyt_c_oxidase_su3_a-hlx"/>
</dbReference>
<evidence type="ECO:0000256" key="7">
    <source>
        <dbReference type="SAM" id="Phobius"/>
    </source>
</evidence>
<feature type="transmembrane region" description="Helical" evidence="7">
    <location>
        <begin position="28"/>
        <end position="53"/>
    </location>
</feature>
<evidence type="ECO:0000313" key="9">
    <source>
        <dbReference type="EMBL" id="RSK41129.1"/>
    </source>
</evidence>
<dbReference type="PROSITE" id="PS50253">
    <property type="entry name" value="COX3"/>
    <property type="match status" value="1"/>
</dbReference>